<organism evidence="3 4">
    <name type="scientific">Hyphococcus luteus</name>
    <dbReference type="NCBI Taxonomy" id="2058213"/>
    <lineage>
        <taxon>Bacteria</taxon>
        <taxon>Pseudomonadati</taxon>
        <taxon>Pseudomonadota</taxon>
        <taxon>Alphaproteobacteria</taxon>
        <taxon>Parvularculales</taxon>
        <taxon>Parvularculaceae</taxon>
        <taxon>Hyphococcus</taxon>
    </lineage>
</organism>
<evidence type="ECO:0000256" key="1">
    <source>
        <dbReference type="SAM" id="MobiDB-lite"/>
    </source>
</evidence>
<dbReference type="InterPro" id="IPR000352">
    <property type="entry name" value="Pep_chain_release_fac_I"/>
</dbReference>
<dbReference type="OrthoDB" id="9815709at2"/>
<dbReference type="PANTHER" id="PTHR47814">
    <property type="entry name" value="PEPTIDYL-TRNA HYDROLASE ARFB"/>
    <property type="match status" value="1"/>
</dbReference>
<dbReference type="GO" id="GO:0003747">
    <property type="term" value="F:translation release factor activity"/>
    <property type="evidence" value="ECO:0007669"/>
    <property type="project" value="InterPro"/>
</dbReference>
<feature type="domain" description="Prokaryotic-type class I peptide chain release factors" evidence="2">
    <location>
        <begin position="21"/>
        <end position="37"/>
    </location>
</feature>
<feature type="region of interest" description="Disordered" evidence="1">
    <location>
        <begin position="103"/>
        <end position="141"/>
    </location>
</feature>
<dbReference type="GO" id="GO:0043022">
    <property type="term" value="F:ribosome binding"/>
    <property type="evidence" value="ECO:0007669"/>
    <property type="project" value="TreeGrafter"/>
</dbReference>
<evidence type="ECO:0000313" key="3">
    <source>
        <dbReference type="EMBL" id="PQA88837.1"/>
    </source>
</evidence>
<comment type="caution">
    <text evidence="3">The sequence shown here is derived from an EMBL/GenBank/DDBJ whole genome shotgun (WGS) entry which is preliminary data.</text>
</comment>
<dbReference type="FunFam" id="3.30.160.20:FF:000046">
    <property type="entry name" value="Peptidyl-tRNA hydrolase ICT1"/>
    <property type="match status" value="1"/>
</dbReference>
<dbReference type="PROSITE" id="PS00745">
    <property type="entry name" value="RF_PROK_I"/>
    <property type="match status" value="1"/>
</dbReference>
<dbReference type="RefSeq" id="WP_104830074.1">
    <property type="nucleotide sequence ID" value="NZ_PJCH01000005.1"/>
</dbReference>
<dbReference type="Gene3D" id="3.30.160.20">
    <property type="match status" value="1"/>
</dbReference>
<accession>A0A2S7K8K1</accession>
<gene>
    <name evidence="3" type="ORF">CW354_09060</name>
</gene>
<dbReference type="Proteomes" id="UP000239504">
    <property type="component" value="Unassembled WGS sequence"/>
</dbReference>
<evidence type="ECO:0000313" key="4">
    <source>
        <dbReference type="Proteomes" id="UP000239504"/>
    </source>
</evidence>
<evidence type="ECO:0000259" key="2">
    <source>
        <dbReference type="PROSITE" id="PS00745"/>
    </source>
</evidence>
<dbReference type="SUPFAM" id="SSF110916">
    <property type="entry name" value="Peptidyl-tRNA hydrolase domain-like"/>
    <property type="match status" value="1"/>
</dbReference>
<protein>
    <submittedName>
        <fullName evidence="3">Aminoacyl-tRNA hydrolase</fullName>
    </submittedName>
</protein>
<reference evidence="3 4" key="1">
    <citation type="submission" date="2017-12" db="EMBL/GenBank/DDBJ databases">
        <authorList>
            <person name="Hurst M.R.H."/>
        </authorList>
    </citation>
    <scope>NUCLEOTIDE SEQUENCE [LARGE SCALE GENOMIC DNA]</scope>
    <source>
        <strain evidence="3 4">SY-3-19</strain>
    </source>
</reference>
<dbReference type="GO" id="GO:0004045">
    <property type="term" value="F:peptidyl-tRNA hydrolase activity"/>
    <property type="evidence" value="ECO:0007669"/>
    <property type="project" value="TreeGrafter"/>
</dbReference>
<dbReference type="GO" id="GO:0072344">
    <property type="term" value="P:rescue of stalled ribosome"/>
    <property type="evidence" value="ECO:0007669"/>
    <property type="project" value="TreeGrafter"/>
</dbReference>
<keyword evidence="3" id="KW-0378">Hydrolase</keyword>
<dbReference type="AlphaFoldDB" id="A0A2S7K8K1"/>
<feature type="compositionally biased region" description="Basic residues" evidence="1">
    <location>
        <begin position="125"/>
        <end position="135"/>
    </location>
</feature>
<dbReference type="PANTHER" id="PTHR47814:SF1">
    <property type="entry name" value="PEPTIDYL-TRNA HYDROLASE ARFB"/>
    <property type="match status" value="1"/>
</dbReference>
<name>A0A2S7K8K1_9PROT</name>
<dbReference type="Pfam" id="PF00472">
    <property type="entry name" value="RF-1"/>
    <property type="match status" value="1"/>
</dbReference>
<sequence>MAISIGDITIPDWELVETFIRASGPGGQNVNKVASAVQLRFQVKNSPSLPDDVKARLKAIAGRRMTADGELIIEAKRFRTQERNREDARARLAALIERAATPPKKRVRTRVSANQKKKRVEEKRRRAKTLAARKKPGIDEI</sequence>
<keyword evidence="4" id="KW-1185">Reference proteome</keyword>
<proteinExistence type="predicted"/>
<dbReference type="NCBIfam" id="NF006718">
    <property type="entry name" value="PRK09256.1"/>
    <property type="match status" value="1"/>
</dbReference>
<dbReference type="EMBL" id="PJCH01000005">
    <property type="protein sequence ID" value="PQA88837.1"/>
    <property type="molecule type" value="Genomic_DNA"/>
</dbReference>